<keyword evidence="17" id="KW-1185">Reference proteome</keyword>
<dbReference type="AlphaFoldDB" id="A0A7W3UI13"/>
<keyword evidence="5" id="KW-0235">DNA replication</keyword>
<keyword evidence="3 14" id="KW-0808">Transferase</keyword>
<organism evidence="14 16">
    <name type="scientific">Limosilactobacillus agrestis</name>
    <dbReference type="NCBI Taxonomy" id="2759748"/>
    <lineage>
        <taxon>Bacteria</taxon>
        <taxon>Bacillati</taxon>
        <taxon>Bacillota</taxon>
        <taxon>Bacilli</taxon>
        <taxon>Lactobacillales</taxon>
        <taxon>Lactobacillaceae</taxon>
        <taxon>Limosilactobacillus</taxon>
    </lineage>
</organism>
<comment type="catalytic activity">
    <reaction evidence="11">
        <text>DNA(n) + a 2'-deoxyribonucleoside 5'-triphosphate = DNA(n+1) + diphosphate</text>
        <dbReference type="Rhea" id="RHEA:22508"/>
        <dbReference type="Rhea" id="RHEA-COMP:17339"/>
        <dbReference type="Rhea" id="RHEA-COMP:17340"/>
        <dbReference type="ChEBI" id="CHEBI:33019"/>
        <dbReference type="ChEBI" id="CHEBI:61560"/>
        <dbReference type="ChEBI" id="CHEBI:173112"/>
        <dbReference type="EC" id="2.7.7.7"/>
    </reaction>
</comment>
<evidence type="ECO:0000256" key="6">
    <source>
        <dbReference type="ARBA" id="ARBA00022723"/>
    </source>
</evidence>
<dbReference type="Gene3D" id="1.20.272.10">
    <property type="match status" value="1"/>
</dbReference>
<dbReference type="InterPro" id="IPR050238">
    <property type="entry name" value="DNA_Rep/Repair_Clamp_Loader"/>
</dbReference>
<sequence>MSYQALYRVWRPQRFDDLVGQQIVTRTLKNAIITHQISHAYLFAGPRGTGKTSAAKIFAKAVNCHHSKDGEPCNECEICKAITNGQLNDVIEIDAASNNGVEEIRDIRDKAKYAPTQADYKVYIIDEVHMLSTGAFNALLKTLEEPPANVIFILATTEPHKIPLTIISRVQRFDFRRISVEDAFNRMKYILNQKEVTYDEKALWVIANAAEGGMRDALSILDQVLSFSDNEVKLDDALLVTGSVTKQLLKKYFLEISKHEGATALDTMKDILDEGKDGQRFIEDLISFIRDILLYQESPSLISVESTGLKKEDFEEIVQLAPSETLYQMIDELNNIQEEMRFTTHPDVYLEVLTIKLAQIKSQKNTQLTPMTSLATNPEADKTIEKLQQEIQQLQQTVKQLQDAPSKDSRPLPRQQNEQPRVQQKKVQVNLNKIYPVLENATRQDLINVRELWGDMLNLLSVPQRSLLHVSQPVAASAVGIIVAFDYPFLFQQAADDTTLLKNMEGALQRLTGNERQVVFVPKDKWPRIRQDFIKDHGFGNKQPKAQDSKRNAQATSGSEQSPVIPSVTRDEPPLPSEGETPTAEIAPQEDNQVATAQKLFGSDIVKIEDN</sequence>
<dbReference type="PANTHER" id="PTHR11669:SF0">
    <property type="entry name" value="PROTEIN STICHEL-LIKE 2"/>
    <property type="match status" value="1"/>
</dbReference>
<dbReference type="SUPFAM" id="SSF52540">
    <property type="entry name" value="P-loop containing nucleoside triphosphate hydrolases"/>
    <property type="match status" value="1"/>
</dbReference>
<keyword evidence="7" id="KW-0547">Nucleotide-binding</keyword>
<comment type="caution">
    <text evidence="14">The sequence shown here is derived from an EMBL/GenBank/DDBJ whole genome shotgun (WGS) entry which is preliminary data.</text>
</comment>
<evidence type="ECO:0000256" key="2">
    <source>
        <dbReference type="ARBA" id="ARBA00012417"/>
    </source>
</evidence>
<evidence type="ECO:0000256" key="4">
    <source>
        <dbReference type="ARBA" id="ARBA00022695"/>
    </source>
</evidence>
<feature type="compositionally biased region" description="Polar residues" evidence="12">
    <location>
        <begin position="414"/>
        <end position="425"/>
    </location>
</feature>
<dbReference type="Proteomes" id="UP000534578">
    <property type="component" value="Unassembled WGS sequence"/>
</dbReference>
<evidence type="ECO:0000313" key="16">
    <source>
        <dbReference type="Proteomes" id="UP000534578"/>
    </source>
</evidence>
<evidence type="ECO:0000313" key="15">
    <source>
        <dbReference type="EMBL" id="MCD7130065.1"/>
    </source>
</evidence>
<dbReference type="EMBL" id="JACIVE010000058">
    <property type="protein sequence ID" value="MBB1095859.1"/>
    <property type="molecule type" value="Genomic_DNA"/>
</dbReference>
<evidence type="ECO:0000256" key="12">
    <source>
        <dbReference type="SAM" id="MobiDB-lite"/>
    </source>
</evidence>
<evidence type="ECO:0000313" key="14">
    <source>
        <dbReference type="EMBL" id="MBB1095859.1"/>
    </source>
</evidence>
<dbReference type="Gene3D" id="1.10.8.60">
    <property type="match status" value="1"/>
</dbReference>
<dbReference type="FunFam" id="3.40.50.300:FF:000014">
    <property type="entry name" value="DNA polymerase III subunit gamma/tau"/>
    <property type="match status" value="1"/>
</dbReference>
<dbReference type="InterPro" id="IPR027417">
    <property type="entry name" value="P-loop_NTPase"/>
</dbReference>
<keyword evidence="8" id="KW-0862">Zinc</keyword>
<comment type="similarity">
    <text evidence="1">Belongs to the DnaX/STICHEL family.</text>
</comment>
<dbReference type="EMBL" id="JAJPDE010000037">
    <property type="protein sequence ID" value="MCD7130065.1"/>
    <property type="molecule type" value="Genomic_DNA"/>
</dbReference>
<gene>
    <name evidence="14" type="primary">dnaX</name>
    <name evidence="14" type="ORF">H5R92_06655</name>
    <name evidence="15" type="ORF">LTY36_02435</name>
</gene>
<dbReference type="InterPro" id="IPR022754">
    <property type="entry name" value="DNA_pol_III_gamma-3"/>
</dbReference>
<dbReference type="PANTHER" id="PTHR11669">
    <property type="entry name" value="REPLICATION FACTOR C / DNA POLYMERASE III GAMMA-TAU SUBUNIT"/>
    <property type="match status" value="1"/>
</dbReference>
<dbReference type="Pfam" id="PF22608">
    <property type="entry name" value="DNAX_ATPase_lid"/>
    <property type="match status" value="1"/>
</dbReference>
<dbReference type="GO" id="GO:0003677">
    <property type="term" value="F:DNA binding"/>
    <property type="evidence" value="ECO:0007669"/>
    <property type="project" value="InterPro"/>
</dbReference>
<feature type="region of interest" description="Disordered" evidence="12">
    <location>
        <begin position="398"/>
        <end position="425"/>
    </location>
</feature>
<dbReference type="CDD" id="cd18137">
    <property type="entry name" value="HLD_clamp_pol_III_gamma_tau"/>
    <property type="match status" value="1"/>
</dbReference>
<dbReference type="GO" id="GO:0006261">
    <property type="term" value="P:DNA-templated DNA replication"/>
    <property type="evidence" value="ECO:0007669"/>
    <property type="project" value="TreeGrafter"/>
</dbReference>
<evidence type="ECO:0000259" key="13">
    <source>
        <dbReference type="SMART" id="SM00382"/>
    </source>
</evidence>
<protein>
    <recommendedName>
        <fullName evidence="2">DNA-directed DNA polymerase</fullName>
        <ecNumber evidence="2">2.7.7.7</ecNumber>
    </recommendedName>
</protein>
<dbReference type="GO" id="GO:0046872">
    <property type="term" value="F:metal ion binding"/>
    <property type="evidence" value="ECO:0007669"/>
    <property type="project" value="UniProtKB-KW"/>
</dbReference>
<evidence type="ECO:0000256" key="11">
    <source>
        <dbReference type="ARBA" id="ARBA00049244"/>
    </source>
</evidence>
<dbReference type="Pfam" id="PF13177">
    <property type="entry name" value="DNA_pol3_delta2"/>
    <property type="match status" value="1"/>
</dbReference>
<dbReference type="SMART" id="SM00382">
    <property type="entry name" value="AAA"/>
    <property type="match status" value="1"/>
</dbReference>
<dbReference type="InterPro" id="IPR012763">
    <property type="entry name" value="DNA_pol_III_sug/sutau_N"/>
</dbReference>
<proteinExistence type="inferred from homology"/>
<dbReference type="FunFam" id="1.10.8.60:FF:000013">
    <property type="entry name" value="DNA polymerase III subunit gamma/tau"/>
    <property type="match status" value="1"/>
</dbReference>
<reference evidence="15 17" key="2">
    <citation type="submission" date="2021-12" db="EMBL/GenBank/DDBJ databases">
        <title>A phylogenomic analysis of Limosilactobacillus reuteri reveals ancient and stable evolutionary relationships with rodents and birds and zoonotic transmission to humans.</title>
        <authorList>
            <person name="Li F."/>
            <person name="Li X."/>
            <person name="Cheng C."/>
            <person name="Tollenaar S."/>
            <person name="Zhang J.S."/>
            <person name="Simpson D."/>
            <person name="Tasseva G."/>
            <person name="Perez-Munoz M.E."/>
            <person name="Frese S."/>
            <person name="Gaenzle M.G."/>
            <person name="Walter J."/>
            <person name="Zheng J."/>
        </authorList>
    </citation>
    <scope>NUCLEOTIDE SEQUENCE [LARGE SCALE GENOMIC DNA]</scope>
    <source>
        <strain evidence="15 17">BG-MG3-B</strain>
    </source>
</reference>
<dbReference type="Pfam" id="PF12169">
    <property type="entry name" value="DNA_pol3_gamma3"/>
    <property type="match status" value="1"/>
</dbReference>
<name>A0A7W3UI13_9LACO</name>
<dbReference type="SUPFAM" id="SSF48019">
    <property type="entry name" value="post-AAA+ oligomerization domain-like"/>
    <property type="match status" value="1"/>
</dbReference>
<evidence type="ECO:0000313" key="17">
    <source>
        <dbReference type="Proteomes" id="UP001199710"/>
    </source>
</evidence>
<dbReference type="Gene3D" id="3.40.50.300">
    <property type="entry name" value="P-loop containing nucleotide triphosphate hydrolases"/>
    <property type="match status" value="1"/>
</dbReference>
<keyword evidence="6" id="KW-0479">Metal-binding</keyword>
<evidence type="ECO:0000256" key="8">
    <source>
        <dbReference type="ARBA" id="ARBA00022833"/>
    </source>
</evidence>
<dbReference type="InterPro" id="IPR003593">
    <property type="entry name" value="AAA+_ATPase"/>
</dbReference>
<dbReference type="NCBIfam" id="NF004046">
    <property type="entry name" value="PRK05563.1"/>
    <property type="match status" value="1"/>
</dbReference>
<dbReference type="InterPro" id="IPR001270">
    <property type="entry name" value="ClpA/B"/>
</dbReference>
<dbReference type="RefSeq" id="WP_182578733.1">
    <property type="nucleotide sequence ID" value="NZ_JACIVE010000058.1"/>
</dbReference>
<dbReference type="Proteomes" id="UP001199710">
    <property type="component" value="Unassembled WGS sequence"/>
</dbReference>
<dbReference type="PRINTS" id="PR00300">
    <property type="entry name" value="CLPPROTEASEA"/>
</dbReference>
<feature type="compositionally biased region" description="Basic and acidic residues" evidence="12">
    <location>
        <begin position="536"/>
        <end position="551"/>
    </location>
</feature>
<evidence type="ECO:0000256" key="10">
    <source>
        <dbReference type="ARBA" id="ARBA00022932"/>
    </source>
</evidence>
<evidence type="ECO:0000256" key="9">
    <source>
        <dbReference type="ARBA" id="ARBA00022840"/>
    </source>
</evidence>
<keyword evidence="10" id="KW-0239">DNA-directed DNA polymerase</keyword>
<keyword evidence="4 14" id="KW-0548">Nucleotidyltransferase</keyword>
<evidence type="ECO:0000256" key="3">
    <source>
        <dbReference type="ARBA" id="ARBA00022679"/>
    </source>
</evidence>
<dbReference type="GO" id="GO:0003887">
    <property type="term" value="F:DNA-directed DNA polymerase activity"/>
    <property type="evidence" value="ECO:0007669"/>
    <property type="project" value="UniProtKB-KW"/>
</dbReference>
<dbReference type="InterPro" id="IPR045085">
    <property type="entry name" value="HLD_clamp_pol_III_gamma_tau"/>
</dbReference>
<feature type="compositionally biased region" description="Polar residues" evidence="12">
    <location>
        <begin position="552"/>
        <end position="564"/>
    </location>
</feature>
<dbReference type="CDD" id="cd00009">
    <property type="entry name" value="AAA"/>
    <property type="match status" value="1"/>
</dbReference>
<evidence type="ECO:0000256" key="5">
    <source>
        <dbReference type="ARBA" id="ARBA00022705"/>
    </source>
</evidence>
<dbReference type="GO" id="GO:0009360">
    <property type="term" value="C:DNA polymerase III complex"/>
    <property type="evidence" value="ECO:0007669"/>
    <property type="project" value="InterPro"/>
</dbReference>
<keyword evidence="9" id="KW-0067">ATP-binding</keyword>
<evidence type="ECO:0000256" key="1">
    <source>
        <dbReference type="ARBA" id="ARBA00006360"/>
    </source>
</evidence>
<feature type="region of interest" description="Disordered" evidence="12">
    <location>
        <begin position="536"/>
        <end position="592"/>
    </location>
</feature>
<dbReference type="GO" id="GO:0005524">
    <property type="term" value="F:ATP binding"/>
    <property type="evidence" value="ECO:0007669"/>
    <property type="project" value="UniProtKB-KW"/>
</dbReference>
<dbReference type="NCBIfam" id="TIGR02397">
    <property type="entry name" value="dnaX_nterm"/>
    <property type="match status" value="1"/>
</dbReference>
<feature type="domain" description="AAA+ ATPase" evidence="13">
    <location>
        <begin position="37"/>
        <end position="185"/>
    </location>
</feature>
<evidence type="ECO:0000256" key="7">
    <source>
        <dbReference type="ARBA" id="ARBA00022741"/>
    </source>
</evidence>
<dbReference type="InterPro" id="IPR008921">
    <property type="entry name" value="DNA_pol3_clamp-load_cplx_C"/>
</dbReference>
<reference evidence="14 16" key="1">
    <citation type="submission" date="2020-07" db="EMBL/GenBank/DDBJ databases">
        <title>Description of Limosilactobacillus balticus sp. nov., Limosilactobacillus agrestis sp. nov., Limosilactobacillus albertensis sp. nov., Limosilactobacillus rudii sp. nov., Limosilactobacillus fastidiosus sp. nov., five novel Limosilactobacillus species isolated from the vertebrate gastrointestinal tract, and proposal of 6 subspecies of Limosilactobacillus reuteri adapted to the gastrointestinal tract of specific vertebrate hosts.</title>
        <authorList>
            <person name="Li F."/>
            <person name="Cheng C."/>
            <person name="Zheng J."/>
            <person name="Quevedo R.M."/>
            <person name="Li J."/>
            <person name="Roos S."/>
            <person name="Gaenzle M.G."/>
            <person name="Walter J."/>
        </authorList>
    </citation>
    <scope>NUCLEOTIDE SEQUENCE [LARGE SCALE GENOMIC DNA]</scope>
    <source>
        <strain evidence="14 16">BG-MG3-A</strain>
    </source>
</reference>
<dbReference type="EC" id="2.7.7.7" evidence="2"/>
<accession>A0A7W3UI13</accession>